<dbReference type="GO" id="GO:0003723">
    <property type="term" value="F:RNA binding"/>
    <property type="evidence" value="ECO:0007669"/>
    <property type="project" value="UniProtKB-UniRule"/>
</dbReference>
<organism evidence="3 4">
    <name type="scientific">Lyophyllum shimeji</name>
    <name type="common">Hon-shimeji</name>
    <name type="synonym">Tricholoma shimeji</name>
    <dbReference type="NCBI Taxonomy" id="47721"/>
    <lineage>
        <taxon>Eukaryota</taxon>
        <taxon>Fungi</taxon>
        <taxon>Dikarya</taxon>
        <taxon>Basidiomycota</taxon>
        <taxon>Agaricomycotina</taxon>
        <taxon>Agaricomycetes</taxon>
        <taxon>Agaricomycetidae</taxon>
        <taxon>Agaricales</taxon>
        <taxon>Tricholomatineae</taxon>
        <taxon>Lyophyllaceae</taxon>
        <taxon>Lyophyllum</taxon>
    </lineage>
</organism>
<name>A0A9P3UJS9_LYOSH</name>
<evidence type="ECO:0000313" key="4">
    <source>
        <dbReference type="Proteomes" id="UP001063166"/>
    </source>
</evidence>
<dbReference type="PROSITE" id="PS50137">
    <property type="entry name" value="DS_RBD"/>
    <property type="match status" value="1"/>
</dbReference>
<gene>
    <name evidence="3" type="ORF">LshimejAT787_0300150</name>
</gene>
<accession>A0A9P3UJS9</accession>
<sequence length="121" mass="13687">MVTAFELDKRPRKGPKVLHTTTSVAAFPSPSTSSTFQRKKFSMADGNRDYINEFNTVGQNLKRRKPVQYEFTSEGPQHDERWFATVYLSEEAWAKGTGRTLKRAAQADAARNAMALVQRGF</sequence>
<dbReference type="SUPFAM" id="SSF54768">
    <property type="entry name" value="dsRNA-binding domain-like"/>
    <property type="match status" value="1"/>
</dbReference>
<keyword evidence="4" id="KW-1185">Reference proteome</keyword>
<evidence type="ECO:0000259" key="2">
    <source>
        <dbReference type="PROSITE" id="PS50137"/>
    </source>
</evidence>
<evidence type="ECO:0000256" key="1">
    <source>
        <dbReference type="PROSITE-ProRule" id="PRU00266"/>
    </source>
</evidence>
<dbReference type="Gene3D" id="3.30.160.20">
    <property type="match status" value="1"/>
</dbReference>
<dbReference type="SMART" id="SM00358">
    <property type="entry name" value="DSRM"/>
    <property type="match status" value="1"/>
</dbReference>
<dbReference type="Proteomes" id="UP001063166">
    <property type="component" value="Unassembled WGS sequence"/>
</dbReference>
<dbReference type="Pfam" id="PF00035">
    <property type="entry name" value="dsrm"/>
    <property type="match status" value="1"/>
</dbReference>
<feature type="domain" description="DRBM" evidence="2">
    <location>
        <begin position="49"/>
        <end position="118"/>
    </location>
</feature>
<keyword evidence="1" id="KW-0694">RNA-binding</keyword>
<comment type="caution">
    <text evidence="3">The sequence shown here is derived from an EMBL/GenBank/DDBJ whole genome shotgun (WGS) entry which is preliminary data.</text>
</comment>
<dbReference type="OrthoDB" id="112668at2759"/>
<dbReference type="EMBL" id="BRPK01000003">
    <property type="protein sequence ID" value="GLB35727.1"/>
    <property type="molecule type" value="Genomic_DNA"/>
</dbReference>
<dbReference type="InterPro" id="IPR014720">
    <property type="entry name" value="dsRBD_dom"/>
</dbReference>
<proteinExistence type="predicted"/>
<protein>
    <recommendedName>
        <fullName evidence="2">DRBM domain-containing protein</fullName>
    </recommendedName>
</protein>
<evidence type="ECO:0000313" key="3">
    <source>
        <dbReference type="EMBL" id="GLB35727.1"/>
    </source>
</evidence>
<dbReference type="AlphaFoldDB" id="A0A9P3UJS9"/>
<reference evidence="3" key="1">
    <citation type="submission" date="2022-07" db="EMBL/GenBank/DDBJ databases">
        <title>The genome of Lyophyllum shimeji provides insight into the initial evolution of ectomycorrhizal fungal genome.</title>
        <authorList>
            <person name="Kobayashi Y."/>
            <person name="Shibata T."/>
            <person name="Hirakawa H."/>
            <person name="Shigenobu S."/>
            <person name="Nishiyama T."/>
            <person name="Yamada A."/>
            <person name="Hasebe M."/>
            <person name="Kawaguchi M."/>
        </authorList>
    </citation>
    <scope>NUCLEOTIDE SEQUENCE</scope>
    <source>
        <strain evidence="3">AT787</strain>
    </source>
</reference>